<protein>
    <submittedName>
        <fullName evidence="2">Uncharacterized protein</fullName>
    </submittedName>
</protein>
<dbReference type="OrthoDB" id="2882961at2759"/>
<dbReference type="EMBL" id="KZ293644">
    <property type="protein sequence ID" value="PBL04369.1"/>
    <property type="molecule type" value="Genomic_DNA"/>
</dbReference>
<accession>A0A2H3EPE3</accession>
<evidence type="ECO:0000313" key="2">
    <source>
        <dbReference type="EMBL" id="PBL04369.1"/>
    </source>
</evidence>
<sequence length="373" mass="41716">MSIISTGPTSSHLPKPFIFHTVHTSRTGYVKGSCTMKQLKAAAVDYVKLDATAENREQFGSPKVFASLNPVLPMEEPEDTAKAKAVCPYATASGVVFVSAPTDMPPQYQQSAGHHDTPAPVDFRAILEQFQKESDSKLEAFKEGLQRDSDSKLGALQQRIAVVEEDNEDLREQVETLTEKGKNRDLEIAALKSERVVLQERIANVERGYEEIHGWLSDKDTDYMDRIRLRHILDCGQARLARIANVEVPVDFPPKSATDWSRAWRARLAQCADNAERLATARSLLTDCDHADTRDMPDDVLRHFTVRPNDTRTEGDRTAHPVNVGEAAYKGVIERQPEEQRPLLRQVVAYGLQFSLTDTKKSKISTEFLIGSN</sequence>
<evidence type="ECO:0000256" key="1">
    <source>
        <dbReference type="SAM" id="Coils"/>
    </source>
</evidence>
<dbReference type="InParanoid" id="A0A2H3EPE3"/>
<gene>
    <name evidence="2" type="ORF">ARMGADRAFT_1022799</name>
</gene>
<dbReference type="OMA" id="CPYATAS"/>
<feature type="coiled-coil region" evidence="1">
    <location>
        <begin position="153"/>
        <end position="208"/>
    </location>
</feature>
<name>A0A2H3EPE3_ARMGA</name>
<keyword evidence="3" id="KW-1185">Reference proteome</keyword>
<dbReference type="Proteomes" id="UP000217790">
    <property type="component" value="Unassembled WGS sequence"/>
</dbReference>
<proteinExistence type="predicted"/>
<organism evidence="2 3">
    <name type="scientific">Armillaria gallica</name>
    <name type="common">Bulbous honey fungus</name>
    <name type="synonym">Armillaria bulbosa</name>
    <dbReference type="NCBI Taxonomy" id="47427"/>
    <lineage>
        <taxon>Eukaryota</taxon>
        <taxon>Fungi</taxon>
        <taxon>Dikarya</taxon>
        <taxon>Basidiomycota</taxon>
        <taxon>Agaricomycotina</taxon>
        <taxon>Agaricomycetes</taxon>
        <taxon>Agaricomycetidae</taxon>
        <taxon>Agaricales</taxon>
        <taxon>Marasmiineae</taxon>
        <taxon>Physalacriaceae</taxon>
        <taxon>Armillaria</taxon>
    </lineage>
</organism>
<keyword evidence="1" id="KW-0175">Coiled coil</keyword>
<evidence type="ECO:0000313" key="3">
    <source>
        <dbReference type="Proteomes" id="UP000217790"/>
    </source>
</evidence>
<dbReference type="AlphaFoldDB" id="A0A2H3EPE3"/>
<reference evidence="3" key="1">
    <citation type="journal article" date="2017" name="Nat. Ecol. Evol.">
        <title>Genome expansion and lineage-specific genetic innovations in the forest pathogenic fungi Armillaria.</title>
        <authorList>
            <person name="Sipos G."/>
            <person name="Prasanna A.N."/>
            <person name="Walter M.C."/>
            <person name="O'Connor E."/>
            <person name="Balint B."/>
            <person name="Krizsan K."/>
            <person name="Kiss B."/>
            <person name="Hess J."/>
            <person name="Varga T."/>
            <person name="Slot J."/>
            <person name="Riley R."/>
            <person name="Boka B."/>
            <person name="Rigling D."/>
            <person name="Barry K."/>
            <person name="Lee J."/>
            <person name="Mihaltcheva S."/>
            <person name="LaButti K."/>
            <person name="Lipzen A."/>
            <person name="Waldron R."/>
            <person name="Moloney N.M."/>
            <person name="Sperisen C."/>
            <person name="Kredics L."/>
            <person name="Vagvoelgyi C."/>
            <person name="Patrignani A."/>
            <person name="Fitzpatrick D."/>
            <person name="Nagy I."/>
            <person name="Doyle S."/>
            <person name="Anderson J.B."/>
            <person name="Grigoriev I.V."/>
            <person name="Gueldener U."/>
            <person name="Muensterkoetter M."/>
            <person name="Nagy L.G."/>
        </authorList>
    </citation>
    <scope>NUCLEOTIDE SEQUENCE [LARGE SCALE GENOMIC DNA]</scope>
    <source>
        <strain evidence="3">Ar21-2</strain>
    </source>
</reference>